<evidence type="ECO:0000313" key="6">
    <source>
        <dbReference type="Proteomes" id="UP001161438"/>
    </source>
</evidence>
<evidence type="ECO:0000256" key="2">
    <source>
        <dbReference type="PROSITE-ProRule" id="PRU00332"/>
    </source>
</evidence>
<feature type="region of interest" description="Disordered" evidence="3">
    <location>
        <begin position="158"/>
        <end position="183"/>
    </location>
</feature>
<feature type="compositionally biased region" description="Polar residues" evidence="3">
    <location>
        <begin position="81"/>
        <end position="98"/>
    </location>
</feature>
<feature type="compositionally biased region" description="Polar residues" evidence="3">
    <location>
        <begin position="1"/>
        <end position="12"/>
    </location>
</feature>
<dbReference type="EMBL" id="OX365760">
    <property type="protein sequence ID" value="CAI4038362.1"/>
    <property type="molecule type" value="Genomic_DNA"/>
</dbReference>
<dbReference type="GO" id="GO:0003723">
    <property type="term" value="F:RNA binding"/>
    <property type="evidence" value="ECO:0007669"/>
    <property type="project" value="UniProtKB-UniRule"/>
</dbReference>
<feature type="compositionally biased region" description="Basic residues" evidence="3">
    <location>
        <begin position="105"/>
        <end position="115"/>
    </location>
</feature>
<feature type="region of interest" description="Disordered" evidence="3">
    <location>
        <begin position="1"/>
        <end position="44"/>
    </location>
</feature>
<dbReference type="InterPro" id="IPR036388">
    <property type="entry name" value="WH-like_DNA-bd_sf"/>
</dbReference>
<dbReference type="Proteomes" id="UP001161438">
    <property type="component" value="Chromosome 4"/>
</dbReference>
<keyword evidence="1 2" id="KW-0694">RNA-binding</keyword>
<reference evidence="5" key="1">
    <citation type="submission" date="2022-10" db="EMBL/GenBank/DDBJ databases">
        <authorList>
            <person name="Byrne P K."/>
        </authorList>
    </citation>
    <scope>NUCLEOTIDE SEQUENCE</scope>
    <source>
        <strain evidence="5">IFO1815</strain>
    </source>
</reference>
<accession>A0AA35IZH6</accession>
<dbReference type="Gene3D" id="1.10.10.10">
    <property type="entry name" value="Winged helix-like DNA-binding domain superfamily/Winged helix DNA-binding domain"/>
    <property type="match status" value="1"/>
</dbReference>
<name>A0AA35IZH6_SACMI</name>
<dbReference type="PANTHER" id="PTHR22792:SF132">
    <property type="entry name" value="LA-RELATED PROTEIN 1"/>
    <property type="match status" value="1"/>
</dbReference>
<feature type="region of interest" description="Disordered" evidence="3">
    <location>
        <begin position="81"/>
        <end position="126"/>
    </location>
</feature>
<gene>
    <name evidence="5" type="primary">SMKI04G7060</name>
    <name evidence="5" type="ORF">SMKI_04G7060</name>
</gene>
<keyword evidence="6" id="KW-1185">Reference proteome</keyword>
<feature type="compositionally biased region" description="Polar residues" evidence="3">
    <location>
        <begin position="173"/>
        <end position="183"/>
    </location>
</feature>
<dbReference type="RefSeq" id="XP_056081477.1">
    <property type="nucleotide sequence ID" value="XM_056221714.1"/>
</dbReference>
<dbReference type="SMART" id="SM00715">
    <property type="entry name" value="LA"/>
    <property type="match status" value="1"/>
</dbReference>
<dbReference type="Pfam" id="PF05383">
    <property type="entry name" value="La"/>
    <property type="match status" value="1"/>
</dbReference>
<dbReference type="PROSITE" id="PS50961">
    <property type="entry name" value="HTH_LA"/>
    <property type="match status" value="1"/>
</dbReference>
<evidence type="ECO:0000256" key="3">
    <source>
        <dbReference type="SAM" id="MobiDB-lite"/>
    </source>
</evidence>
<dbReference type="SUPFAM" id="SSF46785">
    <property type="entry name" value="Winged helix' DNA-binding domain"/>
    <property type="match status" value="1"/>
</dbReference>
<dbReference type="GeneID" id="80917573"/>
<proteinExistence type="predicted"/>
<evidence type="ECO:0000256" key="1">
    <source>
        <dbReference type="ARBA" id="ARBA00022884"/>
    </source>
</evidence>
<feature type="compositionally biased region" description="Polar residues" evidence="3">
    <location>
        <begin position="33"/>
        <end position="44"/>
    </location>
</feature>
<protein>
    <recommendedName>
        <fullName evidence="4">HTH La-type RNA-binding domain-containing protein</fullName>
    </recommendedName>
</protein>
<dbReference type="InterPro" id="IPR006630">
    <property type="entry name" value="La_HTH"/>
</dbReference>
<dbReference type="GO" id="GO:0010494">
    <property type="term" value="C:cytoplasmic stress granule"/>
    <property type="evidence" value="ECO:0007669"/>
    <property type="project" value="TreeGrafter"/>
</dbReference>
<dbReference type="AlphaFoldDB" id="A0AA35IZH6"/>
<dbReference type="GO" id="GO:0045727">
    <property type="term" value="P:positive regulation of translation"/>
    <property type="evidence" value="ECO:0007669"/>
    <property type="project" value="TreeGrafter"/>
</dbReference>
<evidence type="ECO:0000313" key="5">
    <source>
        <dbReference type="EMBL" id="CAI4038362.1"/>
    </source>
</evidence>
<dbReference type="GO" id="GO:0005829">
    <property type="term" value="C:cytosol"/>
    <property type="evidence" value="ECO:0007669"/>
    <property type="project" value="TreeGrafter"/>
</dbReference>
<dbReference type="InterPro" id="IPR045180">
    <property type="entry name" value="La_dom_prot"/>
</dbReference>
<organism evidence="5 6">
    <name type="scientific">Saccharomyces mikatae IFO 1815</name>
    <dbReference type="NCBI Taxonomy" id="226126"/>
    <lineage>
        <taxon>Eukaryota</taxon>
        <taxon>Fungi</taxon>
        <taxon>Dikarya</taxon>
        <taxon>Ascomycota</taxon>
        <taxon>Saccharomycotina</taxon>
        <taxon>Saccharomycetes</taxon>
        <taxon>Saccharomycetales</taxon>
        <taxon>Saccharomycetaceae</taxon>
        <taxon>Saccharomyces</taxon>
    </lineage>
</organism>
<dbReference type="PANTHER" id="PTHR22792">
    <property type="entry name" value="LUPUS LA PROTEIN-RELATED"/>
    <property type="match status" value="1"/>
</dbReference>
<feature type="domain" description="HTH La-type RNA-binding" evidence="4">
    <location>
        <begin position="268"/>
        <end position="371"/>
    </location>
</feature>
<dbReference type="InterPro" id="IPR036390">
    <property type="entry name" value="WH_DNA-bd_sf"/>
</dbReference>
<evidence type="ECO:0000259" key="4">
    <source>
        <dbReference type="PROSITE" id="PS50961"/>
    </source>
</evidence>
<sequence>MTSQSSNDNSKNLLLVADNKKKQTSSFKLAPIPTTSPWKSPLPNSSVVRPIEELKDISKASKPNKMGSGSIKVMSNTKWTPITPSVTISGSKDTNSKSGNDHRNVKSNRKTKKRGSNNSNISEKVFNGESSAPYEIHTICNAKPKYFDTNAKANTYLSSGTTTDVNNKKIANGESSPNGKQLKNFQNKYSRTRYNNENHSSRYNKITHYDGYFSSSRPSKSEYISNSSHWLNNNTRPGYNQQVYLRPQQYYNNYNYQQQLQTPYYYSMEPIFKSIESIKNQIEFYFSEENLKTDDFLRSKFNKTNDGFVPMSLIGKFYRMVNLSLGGDPNLILASVKEVLHNKETNGLEIALGSIDGSQKKTVDEFDPLENYFIRRKNWSDYITENSFDDNDKTYKYKIEKFLEPGDLDDYHYISYPNFYSGHVDGKNNQTFDQGKMSREFQQNLQMDD</sequence>
<dbReference type="CDD" id="cd07323">
    <property type="entry name" value="LAM"/>
    <property type="match status" value="1"/>
</dbReference>